<gene>
    <name evidence="1" type="ORF">GCM10009776_08380</name>
</gene>
<protein>
    <submittedName>
        <fullName evidence="1">Uncharacterized protein</fullName>
    </submittedName>
</protein>
<evidence type="ECO:0000313" key="1">
    <source>
        <dbReference type="EMBL" id="GAA1948672.1"/>
    </source>
</evidence>
<sequence length="352" mass="38041">MVTVTNAHFVGSINQPDVESVFRAVAEHIGGRARRIPDGEVGERFYWIQFQTFRLEETPGLVRVGEELPFRIRDIFDLRPFALDGTVAAADLQFPNLGYADAAIQSFAEFAALRDEGVIPAGVRFQVSLPTPVGVVGAFIVPDDRAAVEPAYENALFAEVGRIVEAIPHEDLAIQWDAAVEFGILDRAEFGGVPFSAGWGGDLLGGVIDRAVRQIAVVPDDVQVGFHLCYGDVEEEHFIQPKDSGTLASVIRGIVAAAPRTVSWFHLPVPIERDDSAYFAPLADLDLPDDTELELGLLHHEDGVDGAERRITAAATVLDRFGVGTECGFGRGPAERTAPLLDLHAAVVDAHS</sequence>
<dbReference type="InterPro" id="IPR038071">
    <property type="entry name" value="UROD/MetE-like_sf"/>
</dbReference>
<dbReference type="Gene3D" id="3.20.20.210">
    <property type="match status" value="1"/>
</dbReference>
<keyword evidence="2" id="KW-1185">Reference proteome</keyword>
<dbReference type="Proteomes" id="UP001499933">
    <property type="component" value="Unassembled WGS sequence"/>
</dbReference>
<reference evidence="2" key="1">
    <citation type="journal article" date="2019" name="Int. J. Syst. Evol. Microbiol.">
        <title>The Global Catalogue of Microorganisms (GCM) 10K type strain sequencing project: providing services to taxonomists for standard genome sequencing and annotation.</title>
        <authorList>
            <consortium name="The Broad Institute Genomics Platform"/>
            <consortium name="The Broad Institute Genome Sequencing Center for Infectious Disease"/>
            <person name="Wu L."/>
            <person name="Ma J."/>
        </authorList>
    </citation>
    <scope>NUCLEOTIDE SEQUENCE [LARGE SCALE GENOMIC DNA]</scope>
    <source>
        <strain evidence="2">JCM 14901</strain>
    </source>
</reference>
<name>A0ABP5BLY9_9MICO</name>
<dbReference type="EMBL" id="BAAAOG010000001">
    <property type="protein sequence ID" value="GAA1948672.1"/>
    <property type="molecule type" value="Genomic_DNA"/>
</dbReference>
<organism evidence="1 2">
    <name type="scientific">Microbacterium deminutum</name>
    <dbReference type="NCBI Taxonomy" id="344164"/>
    <lineage>
        <taxon>Bacteria</taxon>
        <taxon>Bacillati</taxon>
        <taxon>Actinomycetota</taxon>
        <taxon>Actinomycetes</taxon>
        <taxon>Micrococcales</taxon>
        <taxon>Microbacteriaceae</taxon>
        <taxon>Microbacterium</taxon>
    </lineage>
</organism>
<evidence type="ECO:0000313" key="2">
    <source>
        <dbReference type="Proteomes" id="UP001499933"/>
    </source>
</evidence>
<dbReference type="RefSeq" id="WP_344091475.1">
    <property type="nucleotide sequence ID" value="NZ_BAAAOG010000001.1"/>
</dbReference>
<dbReference type="SUPFAM" id="SSF51726">
    <property type="entry name" value="UROD/MetE-like"/>
    <property type="match status" value="1"/>
</dbReference>
<comment type="caution">
    <text evidence="1">The sequence shown here is derived from an EMBL/GenBank/DDBJ whole genome shotgun (WGS) entry which is preliminary data.</text>
</comment>
<proteinExistence type="predicted"/>
<accession>A0ABP5BLY9</accession>